<name>A0ABC8SUA9_9AQUA</name>
<comment type="caution">
    <text evidence="1">The sequence shown here is derived from an EMBL/GenBank/DDBJ whole genome shotgun (WGS) entry which is preliminary data.</text>
</comment>
<evidence type="ECO:0000313" key="2">
    <source>
        <dbReference type="Proteomes" id="UP001642360"/>
    </source>
</evidence>
<feature type="non-terminal residue" evidence="1">
    <location>
        <position position="1"/>
    </location>
</feature>
<dbReference type="EMBL" id="CAUOFW020003151">
    <property type="protein sequence ID" value="CAK9158292.1"/>
    <property type="molecule type" value="Genomic_DNA"/>
</dbReference>
<keyword evidence="2" id="KW-1185">Reference proteome</keyword>
<accession>A0ABC8SUA9</accession>
<organism evidence="1 2">
    <name type="scientific">Ilex paraguariensis</name>
    <name type="common">yerba mate</name>
    <dbReference type="NCBI Taxonomy" id="185542"/>
    <lineage>
        <taxon>Eukaryota</taxon>
        <taxon>Viridiplantae</taxon>
        <taxon>Streptophyta</taxon>
        <taxon>Embryophyta</taxon>
        <taxon>Tracheophyta</taxon>
        <taxon>Spermatophyta</taxon>
        <taxon>Magnoliopsida</taxon>
        <taxon>eudicotyledons</taxon>
        <taxon>Gunneridae</taxon>
        <taxon>Pentapetalae</taxon>
        <taxon>asterids</taxon>
        <taxon>campanulids</taxon>
        <taxon>Aquifoliales</taxon>
        <taxon>Aquifoliaceae</taxon>
        <taxon>Ilex</taxon>
    </lineage>
</organism>
<proteinExistence type="predicted"/>
<evidence type="ECO:0000313" key="1">
    <source>
        <dbReference type="EMBL" id="CAK9158292.1"/>
    </source>
</evidence>
<dbReference type="AlphaFoldDB" id="A0ABC8SUA9"/>
<dbReference type="Proteomes" id="UP001642360">
    <property type="component" value="Unassembled WGS sequence"/>
</dbReference>
<sequence>VGVNVDARESDELEKSGEVSAGCGGPRIGLLVHAIARSQARSILSSSLVVREFHPVFASLSFFVVLSVY</sequence>
<gene>
    <name evidence="1" type="ORF">ILEXP_LOCUS26908</name>
</gene>
<protein>
    <submittedName>
        <fullName evidence="1">Uncharacterized protein</fullName>
    </submittedName>
</protein>
<reference evidence="1 2" key="1">
    <citation type="submission" date="2024-02" db="EMBL/GenBank/DDBJ databases">
        <authorList>
            <person name="Vignale AGUSTIN F."/>
            <person name="Sosa J E."/>
            <person name="Modenutti C."/>
        </authorList>
    </citation>
    <scope>NUCLEOTIDE SEQUENCE [LARGE SCALE GENOMIC DNA]</scope>
</reference>